<dbReference type="Proteomes" id="UP000269198">
    <property type="component" value="Unassembled WGS sequence"/>
</dbReference>
<gene>
    <name evidence="3" type="ORF">EFW17_08645</name>
</gene>
<evidence type="ECO:0000256" key="2">
    <source>
        <dbReference type="SAM" id="Phobius"/>
    </source>
</evidence>
<dbReference type="RefSeq" id="WP_123200790.1">
    <property type="nucleotide sequence ID" value="NZ_RJMB01000006.1"/>
</dbReference>
<name>A0A3N0ECG8_9ACTN</name>
<feature type="compositionally biased region" description="Acidic residues" evidence="1">
    <location>
        <begin position="216"/>
        <end position="238"/>
    </location>
</feature>
<feature type="transmembrane region" description="Helical" evidence="2">
    <location>
        <begin position="83"/>
        <end position="99"/>
    </location>
</feature>
<dbReference type="OrthoDB" id="3535986at2"/>
<feature type="compositionally biased region" description="Pro residues" evidence="1">
    <location>
        <begin position="239"/>
        <end position="251"/>
    </location>
</feature>
<keyword evidence="2" id="KW-0812">Transmembrane</keyword>
<feature type="transmembrane region" description="Helical" evidence="2">
    <location>
        <begin position="27"/>
        <end position="50"/>
    </location>
</feature>
<feature type="region of interest" description="Disordered" evidence="1">
    <location>
        <begin position="215"/>
        <end position="312"/>
    </location>
</feature>
<keyword evidence="4" id="KW-1185">Reference proteome</keyword>
<feature type="compositionally biased region" description="Acidic residues" evidence="1">
    <location>
        <begin position="136"/>
        <end position="148"/>
    </location>
</feature>
<dbReference type="EMBL" id="RJMB01000006">
    <property type="protein sequence ID" value="RNL85533.1"/>
    <property type="molecule type" value="Genomic_DNA"/>
</dbReference>
<evidence type="ECO:0000313" key="4">
    <source>
        <dbReference type="Proteomes" id="UP000269198"/>
    </source>
</evidence>
<comment type="caution">
    <text evidence="3">The sequence shown here is derived from an EMBL/GenBank/DDBJ whole genome shotgun (WGS) entry which is preliminary data.</text>
</comment>
<evidence type="ECO:0000256" key="1">
    <source>
        <dbReference type="SAM" id="MobiDB-lite"/>
    </source>
</evidence>
<organism evidence="3 4">
    <name type="scientific">Halostreptopolyspora alba</name>
    <dbReference type="NCBI Taxonomy" id="2487137"/>
    <lineage>
        <taxon>Bacteria</taxon>
        <taxon>Bacillati</taxon>
        <taxon>Actinomycetota</taxon>
        <taxon>Actinomycetes</taxon>
        <taxon>Streptosporangiales</taxon>
        <taxon>Nocardiopsidaceae</taxon>
        <taxon>Halostreptopolyspora</taxon>
    </lineage>
</organism>
<keyword evidence="2" id="KW-1133">Transmembrane helix</keyword>
<protein>
    <submittedName>
        <fullName evidence="3">Uncharacterized protein</fullName>
    </submittedName>
</protein>
<dbReference type="AlphaFoldDB" id="A0A3N0ECG8"/>
<accession>A0A3N0ECG8</accession>
<feature type="transmembrane region" description="Helical" evidence="2">
    <location>
        <begin position="56"/>
        <end position="76"/>
    </location>
</feature>
<feature type="compositionally biased region" description="Acidic residues" evidence="1">
    <location>
        <begin position="254"/>
        <end position="298"/>
    </location>
</feature>
<proteinExistence type="predicted"/>
<dbReference type="InterPro" id="IPR046096">
    <property type="entry name" value="DUF6114"/>
</dbReference>
<sequence>MSRHGPRPGRLAEARSGFRNWRRSRPFWGGFLVVVSGVLIVLAPLAPLPLLVEQGIAGVSGYLVGALLIALGLLTWFQPMQRTFFGIVAILLALASFVTSNFGGFVLGMLFGLVGGALTFAWVPNKRQPAATGEPGETEPDPTEEVDTVDGTHTSEDPPEGAVGGDREDGRKGERDSGDDDGREPPRIGNTGKVNSLVALPMALTLVLPAMVPADEGTDWPWDDWFSDGEESESEEPEPSPSEPPETPSPSPEESGDEESGSDTGGDGEDTDGEEGEEEEGEDEEEDSEEDEGDDESDCEIRVGDDSVAGSEEEFLEAVRDCQEERENGEEPDVGETEAEGDFIAATVPMGLTADKQVMSGAKFEGVVEYPTSEGTERYLKLTMDESEFTGAEQWYERGDSRTTLQLPDMTFTGDVVIHVTEMDVRILGIPLTFTPDFPPPLLLPYMVVTDVEVQQPLAQANEVVIDGLDQRVE</sequence>
<feature type="compositionally biased region" description="Basic and acidic residues" evidence="1">
    <location>
        <begin position="165"/>
        <end position="176"/>
    </location>
</feature>
<reference evidence="3 4" key="1">
    <citation type="submission" date="2018-11" db="EMBL/GenBank/DDBJ databases">
        <title>The genome draft of YIM 96095.</title>
        <authorList>
            <person name="Tang S.-K."/>
            <person name="Chunyu W.-X."/>
            <person name="Feng Y.-Z."/>
        </authorList>
    </citation>
    <scope>NUCLEOTIDE SEQUENCE [LARGE SCALE GENOMIC DNA]</scope>
    <source>
        <strain evidence="3 4">YIM 96095</strain>
    </source>
</reference>
<keyword evidence="2" id="KW-0472">Membrane</keyword>
<feature type="region of interest" description="Disordered" evidence="1">
    <location>
        <begin position="128"/>
        <end position="194"/>
    </location>
</feature>
<evidence type="ECO:0000313" key="3">
    <source>
        <dbReference type="EMBL" id="RNL85533.1"/>
    </source>
</evidence>
<dbReference type="Pfam" id="PF19609">
    <property type="entry name" value="DUF6114"/>
    <property type="match status" value="1"/>
</dbReference>